<dbReference type="EMBL" id="PJAI02000020">
    <property type="protein sequence ID" value="TYK64646.1"/>
    <property type="molecule type" value="Genomic_DNA"/>
</dbReference>
<gene>
    <name evidence="6" type="ORF">CWS31_014430</name>
</gene>
<dbReference type="PROSITE" id="PS51118">
    <property type="entry name" value="HTH_HXLR"/>
    <property type="match status" value="1"/>
</dbReference>
<evidence type="ECO:0000256" key="2">
    <source>
        <dbReference type="ARBA" id="ARBA00023125"/>
    </source>
</evidence>
<evidence type="ECO:0000259" key="5">
    <source>
        <dbReference type="PROSITE" id="PS51118"/>
    </source>
</evidence>
<feature type="domain" description="HTH hxlR-type" evidence="5">
    <location>
        <begin position="20"/>
        <end position="119"/>
    </location>
</feature>
<dbReference type="InterPro" id="IPR036388">
    <property type="entry name" value="WH-like_DNA-bd_sf"/>
</dbReference>
<keyword evidence="1" id="KW-0805">Transcription regulation</keyword>
<accession>A0ABY3MU48</accession>
<evidence type="ECO:0000313" key="6">
    <source>
        <dbReference type="EMBL" id="TYK64646.1"/>
    </source>
</evidence>
<dbReference type="SUPFAM" id="SSF46785">
    <property type="entry name" value="Winged helix' DNA-binding domain"/>
    <property type="match status" value="1"/>
</dbReference>
<protein>
    <submittedName>
        <fullName evidence="6">Helix-turn-helix transcriptional regulator</fullName>
    </submittedName>
</protein>
<dbReference type="InterPro" id="IPR036390">
    <property type="entry name" value="WH_DNA-bd_sf"/>
</dbReference>
<sequence>MKPSNTEVTKQITDVEHGDCLEINKILARIGEKWTILIILLLAYEPKRFNEIKKAINGISQRMLTVSLKSLERDGLLKRTVYEIMPPHVEYELTPLGQSLTQPINELVSWTRGHLSELKTARDNYDEQQLAKEGSGKTPWQKMAEPLEK</sequence>
<evidence type="ECO:0000256" key="3">
    <source>
        <dbReference type="ARBA" id="ARBA00023163"/>
    </source>
</evidence>
<keyword evidence="2" id="KW-0238">DNA-binding</keyword>
<evidence type="ECO:0000256" key="1">
    <source>
        <dbReference type="ARBA" id="ARBA00023015"/>
    </source>
</evidence>
<evidence type="ECO:0000313" key="7">
    <source>
        <dbReference type="Proteomes" id="UP000815846"/>
    </source>
</evidence>
<dbReference type="Gene3D" id="1.10.10.10">
    <property type="entry name" value="Winged helix-like DNA-binding domain superfamily/Winged helix DNA-binding domain"/>
    <property type="match status" value="1"/>
</dbReference>
<dbReference type="Proteomes" id="UP000815846">
    <property type="component" value="Unassembled WGS sequence"/>
</dbReference>
<proteinExistence type="predicted"/>
<comment type="caution">
    <text evidence="6">The sequence shown here is derived from an EMBL/GenBank/DDBJ whole genome shotgun (WGS) entry which is preliminary data.</text>
</comment>
<dbReference type="InterPro" id="IPR002577">
    <property type="entry name" value="HTH_HxlR"/>
</dbReference>
<dbReference type="RefSeq" id="WP_101344521.1">
    <property type="nucleotide sequence ID" value="NZ_PJAI02000020.1"/>
</dbReference>
<dbReference type="PANTHER" id="PTHR33204:SF39">
    <property type="entry name" value="TRANSCRIPTIONAL REGULATORY PROTEIN"/>
    <property type="match status" value="1"/>
</dbReference>
<dbReference type="PANTHER" id="PTHR33204">
    <property type="entry name" value="TRANSCRIPTIONAL REGULATOR, MARR FAMILY"/>
    <property type="match status" value="1"/>
</dbReference>
<feature type="region of interest" description="Disordered" evidence="4">
    <location>
        <begin position="128"/>
        <end position="149"/>
    </location>
</feature>
<dbReference type="Pfam" id="PF01638">
    <property type="entry name" value="HxlR"/>
    <property type="match status" value="1"/>
</dbReference>
<evidence type="ECO:0000256" key="4">
    <source>
        <dbReference type="SAM" id="MobiDB-lite"/>
    </source>
</evidence>
<keyword evidence="7" id="KW-1185">Reference proteome</keyword>
<keyword evidence="3" id="KW-0804">Transcription</keyword>
<organism evidence="6 7">
    <name type="scientific">Colwellia echini</name>
    <dbReference type="NCBI Taxonomy" id="1982103"/>
    <lineage>
        <taxon>Bacteria</taxon>
        <taxon>Pseudomonadati</taxon>
        <taxon>Pseudomonadota</taxon>
        <taxon>Gammaproteobacteria</taxon>
        <taxon>Alteromonadales</taxon>
        <taxon>Colwelliaceae</taxon>
        <taxon>Colwellia</taxon>
    </lineage>
</organism>
<name>A0ABY3MU48_9GAMM</name>
<reference evidence="6 7" key="1">
    <citation type="submission" date="2019-08" db="EMBL/GenBank/DDBJ databases">
        <title>Microbe sample from Colwellia echini.</title>
        <authorList>
            <person name="Christiansen L."/>
            <person name="Pathiraja D."/>
            <person name="Schultz-Johansen M."/>
            <person name="Choi I.-G."/>
            <person name="Stougaard P."/>
        </authorList>
    </citation>
    <scope>NUCLEOTIDE SEQUENCE [LARGE SCALE GENOMIC DNA]</scope>
    <source>
        <strain evidence="6 7">A3</strain>
    </source>
</reference>